<comment type="caution">
    <text evidence="1">The sequence shown here is derived from an EMBL/GenBank/DDBJ whole genome shotgun (WGS) entry which is preliminary data.</text>
</comment>
<name>A0AAN9KQZ0_CANGL</name>
<dbReference type="AlphaFoldDB" id="A0AAN9KQZ0"/>
<evidence type="ECO:0000313" key="1">
    <source>
        <dbReference type="EMBL" id="KAK7321131.1"/>
    </source>
</evidence>
<reference evidence="1 2" key="1">
    <citation type="submission" date="2024-01" db="EMBL/GenBank/DDBJ databases">
        <title>The genomes of 5 underutilized Papilionoideae crops provide insights into root nodulation and disease resistanc.</title>
        <authorList>
            <person name="Jiang F."/>
        </authorList>
    </citation>
    <scope>NUCLEOTIDE SEQUENCE [LARGE SCALE GENOMIC DNA]</scope>
    <source>
        <strain evidence="1">LVBAO_FW01</strain>
        <tissue evidence="1">Leaves</tissue>
    </source>
</reference>
<protein>
    <submittedName>
        <fullName evidence="1">Uncharacterized protein</fullName>
    </submittedName>
</protein>
<proteinExistence type="predicted"/>
<organism evidence="1 2">
    <name type="scientific">Canavalia gladiata</name>
    <name type="common">Sword bean</name>
    <name type="synonym">Dolichos gladiatus</name>
    <dbReference type="NCBI Taxonomy" id="3824"/>
    <lineage>
        <taxon>Eukaryota</taxon>
        <taxon>Viridiplantae</taxon>
        <taxon>Streptophyta</taxon>
        <taxon>Embryophyta</taxon>
        <taxon>Tracheophyta</taxon>
        <taxon>Spermatophyta</taxon>
        <taxon>Magnoliopsida</taxon>
        <taxon>eudicotyledons</taxon>
        <taxon>Gunneridae</taxon>
        <taxon>Pentapetalae</taxon>
        <taxon>rosids</taxon>
        <taxon>fabids</taxon>
        <taxon>Fabales</taxon>
        <taxon>Fabaceae</taxon>
        <taxon>Papilionoideae</taxon>
        <taxon>50 kb inversion clade</taxon>
        <taxon>NPAAA clade</taxon>
        <taxon>indigoferoid/millettioid clade</taxon>
        <taxon>Phaseoleae</taxon>
        <taxon>Canavalia</taxon>
    </lineage>
</organism>
<keyword evidence="2" id="KW-1185">Reference proteome</keyword>
<sequence>MHVLCTRIFPSNSGHVVSTPFNLIHSPLHGVSSDVPGVWWHEVASPGLVEVSLFLLQRWIRRRGRVDDFPNPGVVPTLLRALRSAKARPLLR</sequence>
<accession>A0AAN9KQZ0</accession>
<evidence type="ECO:0000313" key="2">
    <source>
        <dbReference type="Proteomes" id="UP001367508"/>
    </source>
</evidence>
<dbReference type="Proteomes" id="UP001367508">
    <property type="component" value="Unassembled WGS sequence"/>
</dbReference>
<gene>
    <name evidence="1" type="ORF">VNO77_31414</name>
</gene>
<dbReference type="EMBL" id="JAYMYQ010000007">
    <property type="protein sequence ID" value="KAK7321131.1"/>
    <property type="molecule type" value="Genomic_DNA"/>
</dbReference>